<feature type="compositionally biased region" description="Polar residues" evidence="14">
    <location>
        <begin position="10"/>
        <end position="27"/>
    </location>
</feature>
<keyword evidence="8 13" id="KW-0479">Metal-binding</keyword>
<keyword evidence="6" id="KW-0575">Peroxidase</keyword>
<evidence type="ECO:0000259" key="15">
    <source>
        <dbReference type="SMART" id="SM01060"/>
    </source>
</evidence>
<gene>
    <name evidence="16" type="primary">katA_2</name>
    <name evidence="16" type="ORF">NBEOAGPD_2853</name>
</gene>
<dbReference type="AlphaFoldDB" id="A0AA37HPH7"/>
<feature type="active site" evidence="12">
    <location>
        <position position="59"/>
    </location>
</feature>
<dbReference type="GO" id="GO:0004096">
    <property type="term" value="F:catalase activity"/>
    <property type="evidence" value="ECO:0007669"/>
    <property type="project" value="UniProtKB-EC"/>
</dbReference>
<evidence type="ECO:0000256" key="1">
    <source>
        <dbReference type="ARBA" id="ARBA00001971"/>
    </source>
</evidence>
<dbReference type="EMBL" id="BPQM01000066">
    <property type="protein sequence ID" value="GJD79624.1"/>
    <property type="molecule type" value="Genomic_DNA"/>
</dbReference>
<dbReference type="Gene3D" id="2.40.180.10">
    <property type="entry name" value="Catalase core domain"/>
    <property type="match status" value="1"/>
</dbReference>
<comment type="caution">
    <text evidence="16">The sequence shown here is derived from an EMBL/GenBank/DDBJ whole genome shotgun (WGS) entry which is preliminary data.</text>
</comment>
<evidence type="ECO:0000256" key="8">
    <source>
        <dbReference type="ARBA" id="ARBA00022723"/>
    </source>
</evidence>
<dbReference type="InterPro" id="IPR010582">
    <property type="entry name" value="Catalase_immune_responsive"/>
</dbReference>
<dbReference type="GO" id="GO:0046872">
    <property type="term" value="F:metal ion binding"/>
    <property type="evidence" value="ECO:0007669"/>
    <property type="project" value="UniProtKB-KW"/>
</dbReference>
<protein>
    <recommendedName>
        <fullName evidence="5">Catalase</fullName>
        <ecNumber evidence="4">1.11.1.6</ecNumber>
    </recommendedName>
</protein>
<dbReference type="SMART" id="SM01060">
    <property type="entry name" value="Catalase"/>
    <property type="match status" value="1"/>
</dbReference>
<dbReference type="InterPro" id="IPR011614">
    <property type="entry name" value="Catalase_core"/>
</dbReference>
<dbReference type="Proteomes" id="UP001055108">
    <property type="component" value="Unassembled WGS sequence"/>
</dbReference>
<evidence type="ECO:0000313" key="16">
    <source>
        <dbReference type="EMBL" id="GJD79624.1"/>
    </source>
</evidence>
<dbReference type="GO" id="GO:0005737">
    <property type="term" value="C:cytoplasm"/>
    <property type="evidence" value="ECO:0007669"/>
    <property type="project" value="TreeGrafter"/>
</dbReference>
<evidence type="ECO:0000256" key="9">
    <source>
        <dbReference type="ARBA" id="ARBA00023002"/>
    </source>
</evidence>
<keyword evidence="7 13" id="KW-0349">Heme</keyword>
<dbReference type="GO" id="GO:0042542">
    <property type="term" value="P:response to hydrogen peroxide"/>
    <property type="evidence" value="ECO:0007669"/>
    <property type="project" value="TreeGrafter"/>
</dbReference>
<feature type="binding site" description="axial binding residue" evidence="13">
    <location>
        <position position="347"/>
    </location>
    <ligand>
        <name>heme</name>
        <dbReference type="ChEBI" id="CHEBI:30413"/>
    </ligand>
    <ligandPart>
        <name>Fe</name>
        <dbReference type="ChEBI" id="CHEBI:18248"/>
    </ligandPart>
</feature>
<feature type="region of interest" description="Disordered" evidence="14">
    <location>
        <begin position="1"/>
        <end position="30"/>
    </location>
</feature>
<dbReference type="EC" id="1.11.1.6" evidence="4"/>
<reference evidence="16" key="1">
    <citation type="journal article" date="2016" name="Front. Microbiol.">
        <title>Genome Sequence of the Piezophilic, Mesophilic Sulfate-Reducing Bacterium Desulfovibrio indicus J2T.</title>
        <authorList>
            <person name="Cao J."/>
            <person name="Maignien L."/>
            <person name="Shao Z."/>
            <person name="Alain K."/>
            <person name="Jebbar M."/>
        </authorList>
    </citation>
    <scope>NUCLEOTIDE SEQUENCE</scope>
    <source>
        <strain evidence="16">NBRC 103626</strain>
    </source>
</reference>
<keyword evidence="10 13" id="KW-0408">Iron</keyword>
<keyword evidence="9" id="KW-0560">Oxidoreductase</keyword>
<evidence type="ECO:0000256" key="12">
    <source>
        <dbReference type="PIRSR" id="PIRSR038928-1"/>
    </source>
</evidence>
<proteinExistence type="inferred from homology"/>
<evidence type="ECO:0000256" key="5">
    <source>
        <dbReference type="ARBA" id="ARBA00014132"/>
    </source>
</evidence>
<accession>A0AA37HPH7</accession>
<keyword evidence="17" id="KW-1185">Reference proteome</keyword>
<dbReference type="Pfam" id="PF06628">
    <property type="entry name" value="Catalase-rel"/>
    <property type="match status" value="1"/>
</dbReference>
<dbReference type="SUPFAM" id="SSF56634">
    <property type="entry name" value="Heme-dependent catalase-like"/>
    <property type="match status" value="1"/>
</dbReference>
<evidence type="ECO:0000256" key="13">
    <source>
        <dbReference type="PIRSR" id="PIRSR038928-2"/>
    </source>
</evidence>
<dbReference type="InterPro" id="IPR018028">
    <property type="entry name" value="Catalase"/>
</dbReference>
<dbReference type="CDD" id="cd08154">
    <property type="entry name" value="catalase_clade_1"/>
    <property type="match status" value="1"/>
</dbReference>
<dbReference type="Pfam" id="PF00199">
    <property type="entry name" value="Catalase"/>
    <property type="match status" value="1"/>
</dbReference>
<comment type="cofactor">
    <cofactor evidence="1 13">
        <name>heme</name>
        <dbReference type="ChEBI" id="CHEBI:30413"/>
    </cofactor>
</comment>
<dbReference type="PROSITE" id="PS00438">
    <property type="entry name" value="CATALASE_2"/>
    <property type="match status" value="1"/>
</dbReference>
<evidence type="ECO:0000256" key="4">
    <source>
        <dbReference type="ARBA" id="ARBA00012314"/>
    </source>
</evidence>
<dbReference type="PRINTS" id="PR00067">
    <property type="entry name" value="CATALASE"/>
</dbReference>
<evidence type="ECO:0000256" key="2">
    <source>
        <dbReference type="ARBA" id="ARBA00002974"/>
    </source>
</evidence>
<dbReference type="PROSITE" id="PS51402">
    <property type="entry name" value="CATALASE_3"/>
    <property type="match status" value="1"/>
</dbReference>
<organism evidence="16 17">
    <name type="scientific">Methylobacterium gregans</name>
    <dbReference type="NCBI Taxonomy" id="374424"/>
    <lineage>
        <taxon>Bacteria</taxon>
        <taxon>Pseudomonadati</taxon>
        <taxon>Pseudomonadota</taxon>
        <taxon>Alphaproteobacteria</taxon>
        <taxon>Hyphomicrobiales</taxon>
        <taxon>Methylobacteriaceae</taxon>
        <taxon>Methylobacterium</taxon>
    </lineage>
</organism>
<dbReference type="PIRSF" id="PIRSF038928">
    <property type="entry name" value="Catalase_clade1-3"/>
    <property type="match status" value="1"/>
</dbReference>
<dbReference type="InterPro" id="IPR020835">
    <property type="entry name" value="Catalase_sf"/>
</dbReference>
<feature type="domain" description="Catalase core" evidence="15">
    <location>
        <begin position="12"/>
        <end position="406"/>
    </location>
</feature>
<name>A0AA37HPH7_9HYPH</name>
<dbReference type="GO" id="GO:0020037">
    <property type="term" value="F:heme binding"/>
    <property type="evidence" value="ECO:0007669"/>
    <property type="project" value="InterPro"/>
</dbReference>
<evidence type="ECO:0000256" key="6">
    <source>
        <dbReference type="ARBA" id="ARBA00022559"/>
    </source>
</evidence>
<evidence type="ECO:0000313" key="17">
    <source>
        <dbReference type="Proteomes" id="UP001055108"/>
    </source>
</evidence>
<dbReference type="InterPro" id="IPR024711">
    <property type="entry name" value="Catalase_clade1/3"/>
</dbReference>
<evidence type="ECO:0000256" key="14">
    <source>
        <dbReference type="SAM" id="MobiDB-lite"/>
    </source>
</evidence>
<evidence type="ECO:0000256" key="7">
    <source>
        <dbReference type="ARBA" id="ARBA00022617"/>
    </source>
</evidence>
<dbReference type="PANTHER" id="PTHR11465:SF23">
    <property type="entry name" value="CATALASE-2"/>
    <property type="match status" value="1"/>
</dbReference>
<dbReference type="GO" id="GO:0042744">
    <property type="term" value="P:hydrogen peroxide catabolic process"/>
    <property type="evidence" value="ECO:0007669"/>
    <property type="project" value="UniProtKB-KW"/>
</dbReference>
<evidence type="ECO:0000256" key="10">
    <source>
        <dbReference type="ARBA" id="ARBA00023004"/>
    </source>
</evidence>
<sequence>MVRMSDQRPILTTRQGHPVRDNQSTRTVGERGPATLENYQFIEKITHFDRERIPERVVHARGAGAHGWFEAYGKIGDEPASKYTRARVLNETGVKTPMFVRFSTVAGAKESPETERDPRGFAVKFKTVDGNWDLVGNNLKVFFIRDAIKFPDMIHAFKPDPVTNRQEAWRFFDFVAQHPESIHMVTHLKSPWGIPANYREMEGSGVNTYKLVNDQGEAVLCKFHWEPKQGVRNLTSAQAAEIQAKDVGHATRDLYDNIQAGNFPEWEFCVQIMPDGPNDHLSFDPLDDTKLWPVDQFPLLPVGRMVLDRVPDNFFAEVEQSAFGTGVLVDGIDFSDDKMLQGRTLSYSDTQRYRVGANYLQLPINAPQPGVKVYSNQRDGQMTYGVDGTGPNKHINYEPSTLAEGLREAPKPAKDYHQPVTGNLGRYQTSRTEDDYTQAGVRYRSFQDWERDDLIANLVADMKQCPEPIQLRMVWHFLHADEDYGRRVAEGAGIDLEKARALPPLPGRAAPGKRLQSETYTDGSQAHKVAAE</sequence>
<feature type="active site" evidence="12">
    <location>
        <position position="137"/>
    </location>
</feature>
<comment type="function">
    <text evidence="2">Decomposes hydrogen peroxide into water and oxygen; serves to protect cells from the toxic effects of hydrogen peroxide.</text>
</comment>
<reference evidence="16" key="2">
    <citation type="submission" date="2021-08" db="EMBL/GenBank/DDBJ databases">
        <authorList>
            <person name="Tani A."/>
            <person name="Ola A."/>
            <person name="Ogura Y."/>
            <person name="Katsura K."/>
            <person name="Hayashi T."/>
        </authorList>
    </citation>
    <scope>NUCLEOTIDE SEQUENCE</scope>
    <source>
        <strain evidence="16">NBRC 103626</strain>
    </source>
</reference>
<feature type="region of interest" description="Disordered" evidence="14">
    <location>
        <begin position="500"/>
        <end position="532"/>
    </location>
</feature>
<evidence type="ECO:0000256" key="11">
    <source>
        <dbReference type="ARBA" id="ARBA00023324"/>
    </source>
</evidence>
<keyword evidence="11" id="KW-0376">Hydrogen peroxide</keyword>
<dbReference type="PANTHER" id="PTHR11465">
    <property type="entry name" value="CATALASE"/>
    <property type="match status" value="1"/>
</dbReference>
<dbReference type="InterPro" id="IPR024708">
    <property type="entry name" value="Catalase_AS"/>
</dbReference>
<evidence type="ECO:0000256" key="3">
    <source>
        <dbReference type="ARBA" id="ARBA00005329"/>
    </source>
</evidence>
<comment type="similarity">
    <text evidence="3">Belongs to the catalase family.</text>
</comment>